<evidence type="ECO:0000313" key="15">
    <source>
        <dbReference type="Proteomes" id="UP000319663"/>
    </source>
</evidence>
<evidence type="ECO:0000256" key="8">
    <source>
        <dbReference type="ARBA" id="ARBA00023242"/>
    </source>
</evidence>
<protein>
    <recommendedName>
        <fullName evidence="5">N-alpha-acetyltransferase 40</fullName>
        <ecNumber evidence="4">2.3.1.257</ecNumber>
    </recommendedName>
</protein>
<keyword evidence="6" id="KW-0963">Cytoplasm</keyword>
<dbReference type="GO" id="GO:1990189">
    <property type="term" value="F:protein N-terminal-serine acetyltransferase activity"/>
    <property type="evidence" value="ECO:0007669"/>
    <property type="project" value="UniProtKB-EC"/>
</dbReference>
<dbReference type="AlphaFoldDB" id="A0A507QV20"/>
<evidence type="ECO:0000256" key="1">
    <source>
        <dbReference type="ARBA" id="ARBA00004123"/>
    </source>
</evidence>
<dbReference type="PROSITE" id="PS51186">
    <property type="entry name" value="GNAT"/>
    <property type="match status" value="1"/>
</dbReference>
<sequence>MPSSVKEGRVTKASKSASARPAVTIERPKRTLKKREKSQKLLPLVERTNRLPLDQFIAYYLPPPALEIKYPNSTPQDHGSVRKEGLDYLLDIYTAHSLPAADFEACFRLIELTSSKDYSGSSIGWSPSKKRKEMKLPDMRYLLLHPNSSRERVTAKGGTAISDTPDPAQSPNERNILGFVSFMITYEDGKEVIYCYEIHLSPVVQGRGLGKLLMARFEEIGRRIGLEKAMLTVFKSNSTALRLYDRLGYSVDEYSPQPRTLRNGTVKEPDYLILSKPLQQTAT</sequence>
<evidence type="ECO:0000256" key="3">
    <source>
        <dbReference type="ARBA" id="ARBA00008870"/>
    </source>
</evidence>
<dbReference type="GO" id="GO:0005634">
    <property type="term" value="C:nucleus"/>
    <property type="evidence" value="ECO:0007669"/>
    <property type="project" value="UniProtKB-SubCell"/>
</dbReference>
<feature type="region of interest" description="Disordered" evidence="12">
    <location>
        <begin position="1"/>
        <end position="26"/>
    </location>
</feature>
<dbReference type="InterPro" id="IPR039949">
    <property type="entry name" value="NAA40"/>
</dbReference>
<comment type="catalytic activity">
    <reaction evidence="10">
        <text>N-terminal L-seryl-[histone H2A] + acetyl-CoA = N-terminal N(alpha)-acetyl-L-seryl-[histone H2A] + CoA + H(+)</text>
        <dbReference type="Rhea" id="RHEA:50600"/>
        <dbReference type="Rhea" id="RHEA-COMP:12742"/>
        <dbReference type="Rhea" id="RHEA-COMP:12744"/>
        <dbReference type="ChEBI" id="CHEBI:15378"/>
        <dbReference type="ChEBI" id="CHEBI:57287"/>
        <dbReference type="ChEBI" id="CHEBI:57288"/>
        <dbReference type="ChEBI" id="CHEBI:64738"/>
        <dbReference type="ChEBI" id="CHEBI:83690"/>
        <dbReference type="EC" id="2.3.1.257"/>
    </reaction>
</comment>
<dbReference type="PANTHER" id="PTHR20531:SF1">
    <property type="entry name" value="N-ALPHA-ACETYLTRANSFERASE 40"/>
    <property type="match status" value="1"/>
</dbReference>
<evidence type="ECO:0000256" key="5">
    <source>
        <dbReference type="ARBA" id="ARBA00015043"/>
    </source>
</evidence>
<dbReference type="GO" id="GO:0005737">
    <property type="term" value="C:cytoplasm"/>
    <property type="evidence" value="ECO:0007669"/>
    <property type="project" value="UniProtKB-SubCell"/>
</dbReference>
<dbReference type="OrthoDB" id="424551at2759"/>
<reference evidence="14 15" key="1">
    <citation type="submission" date="2019-06" db="EMBL/GenBank/DDBJ databases">
        <title>Wine fermentation using esterase from Monascus purpureus.</title>
        <authorList>
            <person name="Geng C."/>
            <person name="Zhang Y."/>
        </authorList>
    </citation>
    <scope>NUCLEOTIDE SEQUENCE [LARGE SCALE GENOMIC DNA]</scope>
    <source>
        <strain evidence="14">HQ1</strain>
    </source>
</reference>
<dbReference type="STRING" id="5098.A0A507QV20"/>
<dbReference type="EC" id="2.3.1.257" evidence="4"/>
<dbReference type="InterPro" id="IPR016181">
    <property type="entry name" value="Acyl_CoA_acyltransferase"/>
</dbReference>
<dbReference type="GO" id="GO:0010485">
    <property type="term" value="F:histone H4 acetyltransferase activity"/>
    <property type="evidence" value="ECO:0007669"/>
    <property type="project" value="InterPro"/>
</dbReference>
<name>A0A507QV20_MONPU</name>
<comment type="catalytic activity">
    <reaction evidence="11">
        <text>N-terminal L-seryl-[histone H4] + acetyl-CoA = N-terminal N(alpha)-acetyl-L-seryl-[histone H4] + CoA + H(+)</text>
        <dbReference type="Rhea" id="RHEA:50596"/>
        <dbReference type="Rhea" id="RHEA-COMP:12740"/>
        <dbReference type="Rhea" id="RHEA-COMP:12743"/>
        <dbReference type="ChEBI" id="CHEBI:15378"/>
        <dbReference type="ChEBI" id="CHEBI:57287"/>
        <dbReference type="ChEBI" id="CHEBI:57288"/>
        <dbReference type="ChEBI" id="CHEBI:64738"/>
        <dbReference type="ChEBI" id="CHEBI:83690"/>
        <dbReference type="EC" id="2.3.1.257"/>
    </reaction>
</comment>
<evidence type="ECO:0000256" key="10">
    <source>
        <dbReference type="ARBA" id="ARBA00047821"/>
    </source>
</evidence>
<keyword evidence="8" id="KW-0539">Nucleus</keyword>
<organism evidence="14 15">
    <name type="scientific">Monascus purpureus</name>
    <name type="common">Red mold</name>
    <name type="synonym">Monascus anka</name>
    <dbReference type="NCBI Taxonomy" id="5098"/>
    <lineage>
        <taxon>Eukaryota</taxon>
        <taxon>Fungi</taxon>
        <taxon>Dikarya</taxon>
        <taxon>Ascomycota</taxon>
        <taxon>Pezizomycotina</taxon>
        <taxon>Eurotiomycetes</taxon>
        <taxon>Eurotiomycetidae</taxon>
        <taxon>Eurotiales</taxon>
        <taxon>Aspergillaceae</taxon>
        <taxon>Monascus</taxon>
    </lineage>
</organism>
<dbReference type="InterPro" id="IPR000182">
    <property type="entry name" value="GNAT_dom"/>
</dbReference>
<dbReference type="PANTHER" id="PTHR20531">
    <property type="entry name" value="N-ALPHA-ACETYLTRANSFERASE 40"/>
    <property type="match status" value="1"/>
</dbReference>
<keyword evidence="15" id="KW-1185">Reference proteome</keyword>
<evidence type="ECO:0000256" key="2">
    <source>
        <dbReference type="ARBA" id="ARBA00004496"/>
    </source>
</evidence>
<feature type="compositionally biased region" description="Basic and acidic residues" evidence="12">
    <location>
        <begin position="1"/>
        <end position="10"/>
    </location>
</feature>
<accession>A0A507QV20</accession>
<dbReference type="Pfam" id="PF00583">
    <property type="entry name" value="Acetyltransf_1"/>
    <property type="match status" value="1"/>
</dbReference>
<dbReference type="CDD" id="cd04301">
    <property type="entry name" value="NAT_SF"/>
    <property type="match status" value="1"/>
</dbReference>
<dbReference type="Proteomes" id="UP000319663">
    <property type="component" value="Unassembled WGS sequence"/>
</dbReference>
<dbReference type="SUPFAM" id="SSF55729">
    <property type="entry name" value="Acyl-CoA N-acyltransferases (Nat)"/>
    <property type="match status" value="1"/>
</dbReference>
<keyword evidence="7" id="KW-0808">Transferase</keyword>
<proteinExistence type="inferred from homology"/>
<evidence type="ECO:0000256" key="4">
    <source>
        <dbReference type="ARBA" id="ARBA00012950"/>
    </source>
</evidence>
<evidence type="ECO:0000256" key="9">
    <source>
        <dbReference type="ARBA" id="ARBA00023315"/>
    </source>
</evidence>
<comment type="similarity">
    <text evidence="3">Belongs to the acetyltransferase family. NAA40 subfamily.</text>
</comment>
<evidence type="ECO:0000313" key="14">
    <source>
        <dbReference type="EMBL" id="TQB72077.1"/>
    </source>
</evidence>
<evidence type="ECO:0000256" key="6">
    <source>
        <dbReference type="ARBA" id="ARBA00022490"/>
    </source>
</evidence>
<feature type="domain" description="N-acetyltransferase" evidence="13">
    <location>
        <begin position="123"/>
        <end position="279"/>
    </location>
</feature>
<comment type="subcellular location">
    <subcellularLocation>
        <location evidence="2">Cytoplasm</location>
    </subcellularLocation>
    <subcellularLocation>
        <location evidence="1">Nucleus</location>
    </subcellularLocation>
</comment>
<dbReference type="Gene3D" id="3.40.630.30">
    <property type="match status" value="1"/>
</dbReference>
<gene>
    <name evidence="14" type="ORF">MPDQ_007149</name>
</gene>
<comment type="caution">
    <text evidence="14">The sequence shown here is derived from an EMBL/GenBank/DDBJ whole genome shotgun (WGS) entry which is preliminary data.</text>
</comment>
<evidence type="ECO:0000259" key="13">
    <source>
        <dbReference type="PROSITE" id="PS51186"/>
    </source>
</evidence>
<keyword evidence="9" id="KW-0012">Acyltransferase</keyword>
<dbReference type="GO" id="GO:0043998">
    <property type="term" value="F:histone H2A acetyltransferase activity"/>
    <property type="evidence" value="ECO:0007669"/>
    <property type="project" value="InterPro"/>
</dbReference>
<evidence type="ECO:0000256" key="11">
    <source>
        <dbReference type="ARBA" id="ARBA00049524"/>
    </source>
</evidence>
<evidence type="ECO:0000256" key="12">
    <source>
        <dbReference type="SAM" id="MobiDB-lite"/>
    </source>
</evidence>
<evidence type="ECO:0000256" key="7">
    <source>
        <dbReference type="ARBA" id="ARBA00022679"/>
    </source>
</evidence>
<dbReference type="EMBL" id="VIFY01000070">
    <property type="protein sequence ID" value="TQB72077.1"/>
    <property type="molecule type" value="Genomic_DNA"/>
</dbReference>